<dbReference type="InterPro" id="IPR011041">
    <property type="entry name" value="Quinoprot_gluc/sorb_DH_b-prop"/>
</dbReference>
<evidence type="ECO:0000259" key="2">
    <source>
        <dbReference type="Pfam" id="PF07995"/>
    </source>
</evidence>
<protein>
    <recommendedName>
        <fullName evidence="2">Glucose/Sorbosone dehydrogenase domain-containing protein</fullName>
    </recommendedName>
</protein>
<dbReference type="SUPFAM" id="SSF50952">
    <property type="entry name" value="Soluble quinoprotein glucose dehydrogenase"/>
    <property type="match status" value="1"/>
</dbReference>
<dbReference type="AlphaFoldDB" id="A0A512AV62"/>
<sequence>MKKIYLLFKPHLLVLLCCLGLNSCWKLRGHYGGPKSFEPVERLVRPTDVALPTGYKIEAIAQGLTYPTALTFDDNGDIYVTEAGYSYGEVWTQPRLLRLETGGKTTIVATGEENGPWSGLTFFRDAFYVSEGGTKQSGRILKITRDGEVTPLVQNLPSSGDHFTTGPVISPDGYLYFGQGTATNSGVVGPDNYQFGWLKRNPDFHDIPCQDITLTGQNFESDNPLTPDTKDKTVTGPFSKFGTPATAGQVIKGQLPCSGAIMRLPVAGGNLELVAWGFRNPFGMAFGPGNTLFVTDNGYDTRGSRPIYGSGDYLWAIKPGTWYGWPDYSDGNPLNTSDYETGKQDPKFILAKHPNKPPKPAATLGVHSSANGLDFSTNTSFGHVGEAFIAEFGDQAPNVGRIYGPVGYKVVRVNPTNGVIQDFAVNKGRVNGPASMQKHGGLERPIAVQFDPNGEALYVVDFGIMPITEEGESPRKGTGVVWKITREVNR</sequence>
<dbReference type="RefSeq" id="WP_146896141.1">
    <property type="nucleotide sequence ID" value="NZ_BJYS01000007.1"/>
</dbReference>
<keyword evidence="4" id="KW-1185">Reference proteome</keyword>
<gene>
    <name evidence="3" type="ORF">AAE02nite_12730</name>
</gene>
<proteinExistence type="predicted"/>
<reference evidence="3 4" key="1">
    <citation type="submission" date="2019-07" db="EMBL/GenBank/DDBJ databases">
        <title>Whole genome shotgun sequence of Adhaeribacter aerolatus NBRC 106133.</title>
        <authorList>
            <person name="Hosoyama A."/>
            <person name="Uohara A."/>
            <person name="Ohji S."/>
            <person name="Ichikawa N."/>
        </authorList>
    </citation>
    <scope>NUCLEOTIDE SEQUENCE [LARGE SCALE GENOMIC DNA]</scope>
    <source>
        <strain evidence="3 4">NBRC 106133</strain>
    </source>
</reference>
<dbReference type="EMBL" id="BJYS01000007">
    <property type="protein sequence ID" value="GEO03609.1"/>
    <property type="molecule type" value="Genomic_DNA"/>
</dbReference>
<feature type="compositionally biased region" description="Polar residues" evidence="1">
    <location>
        <begin position="216"/>
        <end position="226"/>
    </location>
</feature>
<dbReference type="InterPro" id="IPR012938">
    <property type="entry name" value="Glc/Sorbosone_DH"/>
</dbReference>
<dbReference type="PANTHER" id="PTHR33546">
    <property type="entry name" value="LARGE, MULTIFUNCTIONAL SECRETED PROTEIN-RELATED"/>
    <property type="match status" value="1"/>
</dbReference>
<dbReference type="Gene3D" id="2.120.10.30">
    <property type="entry name" value="TolB, C-terminal domain"/>
    <property type="match status" value="1"/>
</dbReference>
<organism evidence="3 4">
    <name type="scientific">Adhaeribacter aerolatus</name>
    <dbReference type="NCBI Taxonomy" id="670289"/>
    <lineage>
        <taxon>Bacteria</taxon>
        <taxon>Pseudomonadati</taxon>
        <taxon>Bacteroidota</taxon>
        <taxon>Cytophagia</taxon>
        <taxon>Cytophagales</taxon>
        <taxon>Hymenobacteraceae</taxon>
        <taxon>Adhaeribacter</taxon>
    </lineage>
</organism>
<accession>A0A512AV62</accession>
<dbReference type="Pfam" id="PF07995">
    <property type="entry name" value="GSDH"/>
    <property type="match status" value="1"/>
</dbReference>
<evidence type="ECO:0000256" key="1">
    <source>
        <dbReference type="SAM" id="MobiDB-lite"/>
    </source>
</evidence>
<dbReference type="PANTHER" id="PTHR33546:SF1">
    <property type="entry name" value="LARGE, MULTIFUNCTIONAL SECRETED PROTEIN"/>
    <property type="match status" value="1"/>
</dbReference>
<feature type="region of interest" description="Disordered" evidence="1">
    <location>
        <begin position="216"/>
        <end position="237"/>
    </location>
</feature>
<dbReference type="Proteomes" id="UP000321532">
    <property type="component" value="Unassembled WGS sequence"/>
</dbReference>
<feature type="domain" description="Glucose/Sorbosone dehydrogenase" evidence="2">
    <location>
        <begin position="270"/>
        <end position="352"/>
    </location>
</feature>
<dbReference type="OrthoDB" id="9770043at2"/>
<name>A0A512AV62_9BACT</name>
<evidence type="ECO:0000313" key="4">
    <source>
        <dbReference type="Proteomes" id="UP000321532"/>
    </source>
</evidence>
<comment type="caution">
    <text evidence="3">The sequence shown here is derived from an EMBL/GenBank/DDBJ whole genome shotgun (WGS) entry which is preliminary data.</text>
</comment>
<dbReference type="InterPro" id="IPR011042">
    <property type="entry name" value="6-blade_b-propeller_TolB-like"/>
</dbReference>
<evidence type="ECO:0000313" key="3">
    <source>
        <dbReference type="EMBL" id="GEO03609.1"/>
    </source>
</evidence>